<dbReference type="EMBL" id="CAFBIX010000106">
    <property type="protein sequence ID" value="CAB4851306.1"/>
    <property type="molecule type" value="Genomic_DNA"/>
</dbReference>
<gene>
    <name evidence="1" type="ORF">UFOPK3278_01450</name>
</gene>
<accession>A0A6J7BZY0</accession>
<reference evidence="1" key="1">
    <citation type="submission" date="2020-05" db="EMBL/GenBank/DDBJ databases">
        <authorList>
            <person name="Chiriac C."/>
            <person name="Salcher M."/>
            <person name="Ghai R."/>
            <person name="Kavagutti S V."/>
        </authorList>
    </citation>
    <scope>NUCLEOTIDE SEQUENCE</scope>
</reference>
<sequence length="183" mass="19805">MVSPMGAVGKSAKQIEMSIAVITYSTALANVGASNVSSSFKNFRRFKDARLHDELSSDMYSEHGLDALIRPVSGLVCQSLIVSSYWIPGSAHAQAACATLLNSSRASTSSTTSPLVRARRPNLLPDSTAFMNSSDTRTELFAFWYCTEMMSLPPRSMSKPASRRARILSSSRTFVSMNSSMSG</sequence>
<protein>
    <submittedName>
        <fullName evidence="1">Unannotated protein</fullName>
    </submittedName>
</protein>
<organism evidence="1">
    <name type="scientific">freshwater metagenome</name>
    <dbReference type="NCBI Taxonomy" id="449393"/>
    <lineage>
        <taxon>unclassified sequences</taxon>
        <taxon>metagenomes</taxon>
        <taxon>ecological metagenomes</taxon>
    </lineage>
</organism>
<proteinExistence type="predicted"/>
<dbReference type="AlphaFoldDB" id="A0A6J7BZY0"/>
<name>A0A6J7BZY0_9ZZZZ</name>
<evidence type="ECO:0000313" key="1">
    <source>
        <dbReference type="EMBL" id="CAB4851306.1"/>
    </source>
</evidence>